<dbReference type="RefSeq" id="WP_072572990.1">
    <property type="nucleotide sequence ID" value="NZ_CP018191.1"/>
</dbReference>
<dbReference type="InterPro" id="IPR013429">
    <property type="entry name" value="Regulatory_FmdB_Zinc_ribbon"/>
</dbReference>
<name>A0AAC9P926_9PROT</name>
<dbReference type="AlphaFoldDB" id="A0AAC9P926"/>
<organism evidence="3 4">
    <name type="scientific">Granulibacter bethesdensis</name>
    <dbReference type="NCBI Taxonomy" id="364410"/>
    <lineage>
        <taxon>Bacteria</taxon>
        <taxon>Pseudomonadati</taxon>
        <taxon>Pseudomonadota</taxon>
        <taxon>Alphaproteobacteria</taxon>
        <taxon>Acetobacterales</taxon>
        <taxon>Acetobacteraceae</taxon>
        <taxon>Granulibacter</taxon>
    </lineage>
</organism>
<evidence type="ECO:0000313" key="3">
    <source>
        <dbReference type="EMBL" id="APH55142.1"/>
    </source>
</evidence>
<dbReference type="Pfam" id="PF09723">
    <property type="entry name" value="Zn_ribbon_8"/>
    <property type="match status" value="1"/>
</dbReference>
<reference evidence="4" key="1">
    <citation type="submission" date="2016-11" db="EMBL/GenBank/DDBJ databases">
        <title>Comparative genomic and phenotypic analysis of Granulibacter bethesdensis clinical isolates from patients with chronic granulomatous disease.</title>
        <authorList>
            <person name="Zarember K.A."/>
            <person name="Porcella S.F."/>
            <person name="Chu J."/>
            <person name="Ding L."/>
            <person name="Dahlstrom E."/>
            <person name="Barbian K."/>
            <person name="Martens C."/>
            <person name="Sykora L."/>
            <person name="Kramer S."/>
            <person name="Pettinato A.M."/>
            <person name="Hong H."/>
            <person name="Wald G."/>
            <person name="Berg L.J."/>
            <person name="Rogge L.S."/>
            <person name="Greenberg D.E."/>
            <person name="Falcone E.L."/>
            <person name="Neves J.F."/>
            <person name="Simoes M.J."/>
            <person name="Casal M."/>
            <person name="Rodriguez-Lopez F.C."/>
            <person name="Zelazny A."/>
            <person name="Gallin J.I."/>
            <person name="Holland S.M."/>
        </authorList>
    </citation>
    <scope>NUCLEOTIDE SEQUENCE [LARGE SCALE GENOMIC DNA]</scope>
    <source>
        <strain evidence="4">NIH9.1</strain>
    </source>
</reference>
<dbReference type="NCBIfam" id="TIGR02605">
    <property type="entry name" value="CxxC_CxxC_SSSS"/>
    <property type="match status" value="1"/>
</dbReference>
<feature type="domain" description="Putative regulatory protein FmdB zinc ribbon" evidence="2">
    <location>
        <begin position="1"/>
        <end position="41"/>
    </location>
</feature>
<protein>
    <submittedName>
        <fullName evidence="3">Regulatory protein fmdB</fullName>
    </submittedName>
</protein>
<gene>
    <name evidence="3" type="ORF">GbCGDNIH9_1830</name>
</gene>
<dbReference type="SMART" id="SM00834">
    <property type="entry name" value="CxxC_CXXC_SSSS"/>
    <property type="match status" value="1"/>
</dbReference>
<feature type="region of interest" description="Disordered" evidence="1">
    <location>
        <begin position="58"/>
        <end position="111"/>
    </location>
</feature>
<dbReference type="Proteomes" id="UP000182373">
    <property type="component" value="Chromosome"/>
</dbReference>
<dbReference type="EMBL" id="CP018191">
    <property type="protein sequence ID" value="APH55142.1"/>
    <property type="molecule type" value="Genomic_DNA"/>
</dbReference>
<evidence type="ECO:0000313" key="4">
    <source>
        <dbReference type="Proteomes" id="UP000182373"/>
    </source>
</evidence>
<evidence type="ECO:0000256" key="1">
    <source>
        <dbReference type="SAM" id="MobiDB-lite"/>
    </source>
</evidence>
<proteinExistence type="predicted"/>
<sequence>MPVYDYHCESCGVFTVMRPMSEFEQPACCPDCGTSAPRVLLSAPSFAAMDSARRTAFATNERSAHAPRRSRGSHPSGCSCCSTKKGKSKLTADSPPAAKSFPAQRPWMISH</sequence>
<accession>A0AAC9P926</accession>
<evidence type="ECO:0000259" key="2">
    <source>
        <dbReference type="SMART" id="SM00834"/>
    </source>
</evidence>